<reference evidence="1 2" key="1">
    <citation type="submission" date="2021-05" db="EMBL/GenBank/DDBJ databases">
        <title>Mycobacterium acidophilum sp. nov., an extremely acid-tolerant member of the genus Mycobacterium.</title>
        <authorList>
            <person name="Xia J."/>
        </authorList>
    </citation>
    <scope>NUCLEOTIDE SEQUENCE [LARGE SCALE GENOMIC DNA]</scope>
    <source>
        <strain evidence="1 2">M1</strain>
    </source>
</reference>
<keyword evidence="2" id="KW-1185">Reference proteome</keyword>
<organism evidence="1 2">
    <name type="scientific">Mycolicibacter acidiphilus</name>
    <dbReference type="NCBI Taxonomy" id="2835306"/>
    <lineage>
        <taxon>Bacteria</taxon>
        <taxon>Bacillati</taxon>
        <taxon>Actinomycetota</taxon>
        <taxon>Actinomycetes</taxon>
        <taxon>Mycobacteriales</taxon>
        <taxon>Mycobacteriaceae</taxon>
        <taxon>Mycolicibacter</taxon>
    </lineage>
</organism>
<dbReference type="RefSeq" id="WP_214092750.1">
    <property type="nucleotide sequence ID" value="NZ_JAHCLR010000015.1"/>
</dbReference>
<evidence type="ECO:0000313" key="1">
    <source>
        <dbReference type="EMBL" id="MBS9533868.1"/>
    </source>
</evidence>
<name>A0ABS5RHU5_9MYCO</name>
<dbReference type="EMBL" id="JAHCLR010000015">
    <property type="protein sequence ID" value="MBS9533868.1"/>
    <property type="molecule type" value="Genomic_DNA"/>
</dbReference>
<sequence length="272" mass="30778">MAKKQPKKSTRVSGWITSSPLQEMDVVYPTRPGDDNDELCLSIRSLIHFPHRGLWVTGHKPGWLAECGHIPDIGGATKEARLYNSVLAAANHPDVSEKFVLFNDDFFVTAPMTTLPTWYLKPLRAHCEEPQIQNGLAADWGESMLYTLELLESLGVKRPLSYELHYPMIFDKKKLAEIMTPYVGDHPPQLRSLYGNLAGIGGTRRMDAKAHGVVNQQRPIITPLMSTNDDSIAEYRDRLHRMFPDPSRYEAGFIERVQQLQAAVVPPQAYRR</sequence>
<gene>
    <name evidence="1" type="ORF">KIH27_09755</name>
</gene>
<accession>A0ABS5RHU5</accession>
<proteinExistence type="predicted"/>
<comment type="caution">
    <text evidence="1">The sequence shown here is derived from an EMBL/GenBank/DDBJ whole genome shotgun (WGS) entry which is preliminary data.</text>
</comment>
<dbReference type="Proteomes" id="UP001519535">
    <property type="component" value="Unassembled WGS sequence"/>
</dbReference>
<protein>
    <submittedName>
        <fullName evidence="1">Uncharacterized protein</fullName>
    </submittedName>
</protein>
<evidence type="ECO:0000313" key="2">
    <source>
        <dbReference type="Proteomes" id="UP001519535"/>
    </source>
</evidence>